<proteinExistence type="predicted"/>
<dbReference type="AlphaFoldDB" id="A0AAW1DP28"/>
<organism evidence="1 2">
    <name type="scientific">Rhynocoris fuscipes</name>
    <dbReference type="NCBI Taxonomy" id="488301"/>
    <lineage>
        <taxon>Eukaryota</taxon>
        <taxon>Metazoa</taxon>
        <taxon>Ecdysozoa</taxon>
        <taxon>Arthropoda</taxon>
        <taxon>Hexapoda</taxon>
        <taxon>Insecta</taxon>
        <taxon>Pterygota</taxon>
        <taxon>Neoptera</taxon>
        <taxon>Paraneoptera</taxon>
        <taxon>Hemiptera</taxon>
        <taxon>Heteroptera</taxon>
        <taxon>Panheteroptera</taxon>
        <taxon>Cimicomorpha</taxon>
        <taxon>Reduviidae</taxon>
        <taxon>Harpactorinae</taxon>
        <taxon>Harpactorini</taxon>
        <taxon>Rhynocoris</taxon>
    </lineage>
</organism>
<gene>
    <name evidence="1" type="ORF">O3M35_004960</name>
</gene>
<dbReference type="EMBL" id="JAPXFL010000002">
    <property type="protein sequence ID" value="KAK9510105.1"/>
    <property type="molecule type" value="Genomic_DNA"/>
</dbReference>
<comment type="caution">
    <text evidence="1">The sequence shown here is derived from an EMBL/GenBank/DDBJ whole genome shotgun (WGS) entry which is preliminary data.</text>
</comment>
<dbReference type="Proteomes" id="UP001461498">
    <property type="component" value="Unassembled WGS sequence"/>
</dbReference>
<evidence type="ECO:0000313" key="1">
    <source>
        <dbReference type="EMBL" id="KAK9510105.1"/>
    </source>
</evidence>
<protein>
    <submittedName>
        <fullName evidence="1">Uncharacterized protein</fullName>
    </submittedName>
</protein>
<accession>A0AAW1DP28</accession>
<name>A0AAW1DP28_9HEMI</name>
<reference evidence="1 2" key="1">
    <citation type="submission" date="2022-12" db="EMBL/GenBank/DDBJ databases">
        <title>Chromosome-level genome assembly of true bugs.</title>
        <authorList>
            <person name="Ma L."/>
            <person name="Li H."/>
        </authorList>
    </citation>
    <scope>NUCLEOTIDE SEQUENCE [LARGE SCALE GENOMIC DNA]</scope>
    <source>
        <strain evidence="1">Lab_2022b</strain>
    </source>
</reference>
<evidence type="ECO:0000313" key="2">
    <source>
        <dbReference type="Proteomes" id="UP001461498"/>
    </source>
</evidence>
<keyword evidence="2" id="KW-1185">Reference proteome</keyword>
<sequence>MWILDNFDIHHLRHINSGEITAGDAKKLGGYYNSKYNEENLPGFDIKNVLFNPPKTKDVGETTVAHFKKKVIGSRSRFVIKWNPKCDTIDAPDILVESDTAGKFFNNIKAHRAPPLLYIRPFNAEHKNENIVDGTQIFVSYITCRVRTYYRFRFSGRLYNQVV</sequence>